<reference evidence="4" key="1">
    <citation type="submission" date="2022-11" db="UniProtKB">
        <authorList>
            <consortium name="WormBaseParasite"/>
        </authorList>
    </citation>
    <scope>IDENTIFICATION</scope>
</reference>
<keyword evidence="1" id="KW-0677">Repeat</keyword>
<evidence type="ECO:0000256" key="2">
    <source>
        <dbReference type="SAM" id="MobiDB-lite"/>
    </source>
</evidence>
<sequence>MDNSIRIINICDNRENSKRLSDSSCKERIKISINENRTFSDVETEFAFTNPKDIKVLLSYYTEIFLKALPFKTKVLIDKLFNNFKEDVFVEWVNVVYNPRSTNEDLEELLKVAPFYECFTNLRDKNNDVDYTKFYATLRNEFSTTFINFSNIKGILQIFQFLLRCKSLPSPNQSTLFCDTVKKFIQDKCAGSDVNLEAETEAKIYDEHFRLAELIENFVDTPYKSVYDLIKNIFPSTTVIPSVDGNKAYVKIKGYRVIWSNIFNKNPLIFDNCDVVEVKAENELIIDDNINLPGITLTLSSLNCVFMKPIIINLSGKNDNTIMPKAQNGVNPGEKGEDGKNGKAGQSSGNFVLVSKNIQKMENLKLVLCGGKGMQGQDGGDGADGADGVGVKFEDQFGTAHKLRTGAKQTVNALTVGIMSRVFDKMIEKRKDDGTFKCFNDSPVYFSTHSFSFVRGADGRPGGKGGKNGIGGQGGKKGKYKIIDRKTENENIAVTAEDGDKGNDGFPGKNADPGKDGWDIAVLNRTFGRRIEFGKEHNEKLFFKLEDNESENSVYIKDKNCFAKIIKQPCTKERLKETEQFTEFNTNSEMNGESIAVAAVGIDISALMEDRHTAVTNEINEEQQEIKSGLDEEINVERVMELWIDDKEEPYTPKERHKTPLFPEDCFEG</sequence>
<feature type="region of interest" description="Disordered" evidence="2">
    <location>
        <begin position="323"/>
        <end position="346"/>
    </location>
</feature>
<dbReference type="PANTHER" id="PTHR24637">
    <property type="entry name" value="COLLAGEN"/>
    <property type="match status" value="1"/>
</dbReference>
<keyword evidence="3" id="KW-1185">Reference proteome</keyword>
<name>A0A914QRL1_9BILA</name>
<feature type="compositionally biased region" description="Gly residues" evidence="2">
    <location>
        <begin position="459"/>
        <end position="475"/>
    </location>
</feature>
<dbReference type="WBParaSite" id="PDA_v2.g30034.t1">
    <property type="protein sequence ID" value="PDA_v2.g30034.t1"/>
    <property type="gene ID" value="PDA_v2.g30034"/>
</dbReference>
<evidence type="ECO:0000313" key="3">
    <source>
        <dbReference type="Proteomes" id="UP000887578"/>
    </source>
</evidence>
<feature type="region of interest" description="Disordered" evidence="2">
    <location>
        <begin position="457"/>
        <end position="479"/>
    </location>
</feature>
<dbReference type="PANTHER" id="PTHR24637:SF417">
    <property type="entry name" value="COL_CUTICLE_N DOMAIN-CONTAINING PROTEIN"/>
    <property type="match status" value="1"/>
</dbReference>
<dbReference type="AlphaFoldDB" id="A0A914QRL1"/>
<proteinExistence type="predicted"/>
<protein>
    <submittedName>
        <fullName evidence="4">Uncharacterized protein</fullName>
    </submittedName>
</protein>
<accession>A0A914QRL1</accession>
<evidence type="ECO:0000256" key="1">
    <source>
        <dbReference type="ARBA" id="ARBA00022737"/>
    </source>
</evidence>
<evidence type="ECO:0000313" key="4">
    <source>
        <dbReference type="WBParaSite" id="PDA_v2.g30034.t1"/>
    </source>
</evidence>
<organism evidence="3 4">
    <name type="scientific">Panagrolaimus davidi</name>
    <dbReference type="NCBI Taxonomy" id="227884"/>
    <lineage>
        <taxon>Eukaryota</taxon>
        <taxon>Metazoa</taxon>
        <taxon>Ecdysozoa</taxon>
        <taxon>Nematoda</taxon>
        <taxon>Chromadorea</taxon>
        <taxon>Rhabditida</taxon>
        <taxon>Tylenchina</taxon>
        <taxon>Panagrolaimomorpha</taxon>
        <taxon>Panagrolaimoidea</taxon>
        <taxon>Panagrolaimidae</taxon>
        <taxon>Panagrolaimus</taxon>
    </lineage>
</organism>
<dbReference type="Proteomes" id="UP000887578">
    <property type="component" value="Unplaced"/>
</dbReference>